<dbReference type="EMBL" id="JBFCZG010000006">
    <property type="protein sequence ID" value="KAL3421584.1"/>
    <property type="molecule type" value="Genomic_DNA"/>
</dbReference>
<dbReference type="PANTHER" id="PTHR42791:SF2">
    <property type="entry name" value="N-ACETYLTRANSFERASE DOMAIN-CONTAINING PROTEIN"/>
    <property type="match status" value="1"/>
</dbReference>
<comment type="caution">
    <text evidence="2">The sequence shown here is derived from an EMBL/GenBank/DDBJ whole genome shotgun (WGS) entry which is preliminary data.</text>
</comment>
<dbReference type="PANTHER" id="PTHR42791">
    <property type="entry name" value="GNAT FAMILY ACETYLTRANSFERASE"/>
    <property type="match status" value="1"/>
</dbReference>
<reference evidence="2 3" key="1">
    <citation type="submission" date="2024-06" db="EMBL/GenBank/DDBJ databases">
        <title>Complete genome of Phlyctema vagabunda strain 19-DSS-EL-015.</title>
        <authorList>
            <person name="Fiorenzani C."/>
        </authorList>
    </citation>
    <scope>NUCLEOTIDE SEQUENCE [LARGE SCALE GENOMIC DNA]</scope>
    <source>
        <strain evidence="2 3">19-DSS-EL-015</strain>
    </source>
</reference>
<dbReference type="InterPro" id="IPR052523">
    <property type="entry name" value="Trichothecene_AcTrans"/>
</dbReference>
<keyword evidence="3" id="KW-1185">Reference proteome</keyword>
<dbReference type="SUPFAM" id="SSF55729">
    <property type="entry name" value="Acyl-CoA N-acyltransferases (Nat)"/>
    <property type="match status" value="1"/>
</dbReference>
<dbReference type="Proteomes" id="UP001629113">
    <property type="component" value="Unassembled WGS sequence"/>
</dbReference>
<dbReference type="Gene3D" id="3.40.630.30">
    <property type="match status" value="1"/>
</dbReference>
<organism evidence="2 3">
    <name type="scientific">Phlyctema vagabunda</name>
    <dbReference type="NCBI Taxonomy" id="108571"/>
    <lineage>
        <taxon>Eukaryota</taxon>
        <taxon>Fungi</taxon>
        <taxon>Dikarya</taxon>
        <taxon>Ascomycota</taxon>
        <taxon>Pezizomycotina</taxon>
        <taxon>Leotiomycetes</taxon>
        <taxon>Helotiales</taxon>
        <taxon>Dermateaceae</taxon>
        <taxon>Phlyctema</taxon>
    </lineage>
</organism>
<evidence type="ECO:0000259" key="1">
    <source>
        <dbReference type="PROSITE" id="PS51186"/>
    </source>
</evidence>
<dbReference type="InterPro" id="IPR016181">
    <property type="entry name" value="Acyl_CoA_acyltransferase"/>
</dbReference>
<dbReference type="PROSITE" id="PS51186">
    <property type="entry name" value="GNAT"/>
    <property type="match status" value="1"/>
</dbReference>
<name>A0ABR4PE31_9HELO</name>
<evidence type="ECO:0000313" key="2">
    <source>
        <dbReference type="EMBL" id="KAL3421584.1"/>
    </source>
</evidence>
<dbReference type="CDD" id="cd04301">
    <property type="entry name" value="NAT_SF"/>
    <property type="match status" value="1"/>
</dbReference>
<accession>A0ABR4PE31</accession>
<protein>
    <recommendedName>
        <fullName evidence="1">N-acetyltransferase domain-containing protein</fullName>
    </recommendedName>
</protein>
<sequence>MATFNFEITLCNFSDLSTCVEIFYEAFATDPNILNLYPRCDQKALKEKSLKGYEKSYATLEARFYKAVCIETGQIAAFSKWVHPHRPDPAAEDPEIAIRNDSQISGSNNELVIEFMTKMLRGRKKWITPETDYFMSILAVRPKYQRQGVGSKLLARGLELADRNNSKTFIQASPTGLSLYLRHGWEEVDEIVLDFSSYGGPKEVKTALLIREPKSVEIV</sequence>
<dbReference type="InterPro" id="IPR000182">
    <property type="entry name" value="GNAT_dom"/>
</dbReference>
<proteinExistence type="predicted"/>
<evidence type="ECO:0000313" key="3">
    <source>
        <dbReference type="Proteomes" id="UP001629113"/>
    </source>
</evidence>
<dbReference type="Pfam" id="PF13673">
    <property type="entry name" value="Acetyltransf_10"/>
    <property type="match status" value="1"/>
</dbReference>
<gene>
    <name evidence="2" type="ORF">PVAG01_08030</name>
</gene>
<feature type="domain" description="N-acetyltransferase" evidence="1">
    <location>
        <begin position="65"/>
        <end position="211"/>
    </location>
</feature>